<evidence type="ECO:0000313" key="2">
    <source>
        <dbReference type="Proteomes" id="UP000186817"/>
    </source>
</evidence>
<keyword evidence="2" id="KW-1185">Reference proteome</keyword>
<gene>
    <name evidence="1" type="ORF">AK812_SmicGene16234</name>
</gene>
<evidence type="ECO:0000313" key="1">
    <source>
        <dbReference type="EMBL" id="OLQ01038.1"/>
    </source>
</evidence>
<dbReference type="AlphaFoldDB" id="A0A1Q9E0U0"/>
<reference evidence="1 2" key="1">
    <citation type="submission" date="2016-02" db="EMBL/GenBank/DDBJ databases">
        <title>Genome analysis of coral dinoflagellate symbionts highlights evolutionary adaptations to a symbiotic lifestyle.</title>
        <authorList>
            <person name="Aranda M."/>
            <person name="Li Y."/>
            <person name="Liew Y.J."/>
            <person name="Baumgarten S."/>
            <person name="Simakov O."/>
            <person name="Wilson M."/>
            <person name="Piel J."/>
            <person name="Ashoor H."/>
            <person name="Bougouffa S."/>
            <person name="Bajic V.B."/>
            <person name="Ryu T."/>
            <person name="Ravasi T."/>
            <person name="Bayer T."/>
            <person name="Micklem G."/>
            <person name="Kim H."/>
            <person name="Bhak J."/>
            <person name="Lajeunesse T.C."/>
            <person name="Voolstra C.R."/>
        </authorList>
    </citation>
    <scope>NUCLEOTIDE SEQUENCE [LARGE SCALE GENOMIC DNA]</scope>
    <source>
        <strain evidence="1 2">CCMP2467</strain>
    </source>
</reference>
<dbReference type="Proteomes" id="UP000186817">
    <property type="component" value="Unassembled WGS sequence"/>
</dbReference>
<organism evidence="1 2">
    <name type="scientific">Symbiodinium microadriaticum</name>
    <name type="common">Dinoflagellate</name>
    <name type="synonym">Zooxanthella microadriatica</name>
    <dbReference type="NCBI Taxonomy" id="2951"/>
    <lineage>
        <taxon>Eukaryota</taxon>
        <taxon>Sar</taxon>
        <taxon>Alveolata</taxon>
        <taxon>Dinophyceae</taxon>
        <taxon>Suessiales</taxon>
        <taxon>Symbiodiniaceae</taxon>
        <taxon>Symbiodinium</taxon>
    </lineage>
</organism>
<sequence length="283" mass="29512">MDSSCGPVWHDVGKHRQQDFAGHCRENSVAAARTGGADNGGLGTACFLLTVRSFTMHGTQLKDLTLGRSLLIPRSSTTDDGCRAGGKPKVGQGAAIYYEGSIAALTGLTGRVGGRAGPDRGWIRGPRSAGRCTFVCNLASLDPLASGAFARASELLVHVCEICFKRRHDVFAGSFGVDGYTDFEDEGSDLEVDVEALEICINRLGGNPEDGVDLEDGEIVVALTAGASLLSSAAAPGKVEALMALLLLPLPENAAARSSTRRRESAALAEPAGTNTCFVVFEV</sequence>
<name>A0A1Q9E0U0_SYMMI</name>
<comment type="caution">
    <text evidence="1">The sequence shown here is derived from an EMBL/GenBank/DDBJ whole genome shotgun (WGS) entry which is preliminary data.</text>
</comment>
<accession>A0A1Q9E0U0</accession>
<protein>
    <submittedName>
        <fullName evidence="1">Uncharacterized protein</fullName>
    </submittedName>
</protein>
<dbReference type="EMBL" id="LSRX01000306">
    <property type="protein sequence ID" value="OLQ01038.1"/>
    <property type="molecule type" value="Genomic_DNA"/>
</dbReference>
<proteinExistence type="predicted"/>